<feature type="domain" description="Glycosyl hydrolase family 92 N-terminal" evidence="2">
    <location>
        <begin position="192"/>
        <end position="324"/>
    </location>
</feature>
<evidence type="ECO:0000313" key="3">
    <source>
        <dbReference type="EMBL" id="SHE23849.1"/>
    </source>
</evidence>
<dbReference type="GO" id="GO:0005829">
    <property type="term" value="C:cytosol"/>
    <property type="evidence" value="ECO:0007669"/>
    <property type="project" value="TreeGrafter"/>
</dbReference>
<dbReference type="Gene3D" id="2.70.98.10">
    <property type="match status" value="1"/>
</dbReference>
<protein>
    <recommendedName>
        <fullName evidence="5">Glycoside hydrolase family 92 protein</fullName>
    </recommendedName>
</protein>
<evidence type="ECO:0000313" key="4">
    <source>
        <dbReference type="Proteomes" id="UP000184291"/>
    </source>
</evidence>
<dbReference type="InterPro" id="IPR005887">
    <property type="entry name" value="GH92_a_mannosidase_put"/>
</dbReference>
<dbReference type="AlphaFoldDB" id="A0A1M4RVB0"/>
<dbReference type="GO" id="GO:0030246">
    <property type="term" value="F:carbohydrate binding"/>
    <property type="evidence" value="ECO:0007669"/>
    <property type="project" value="InterPro"/>
</dbReference>
<dbReference type="SUPFAM" id="SSF48208">
    <property type="entry name" value="Six-hairpin glycosidases"/>
    <property type="match status" value="1"/>
</dbReference>
<sequence>MHVPRMERDFTMSPSAPPQAIRFAASRGPSAPPSSTPRCGLFEGEVRAYTVVRPGEIGIGLPDRPAVAGEILEVALFPQLLLQHDGAPDRASTLLGVGADDGRGALRHLCDDNGHDLTAVPPPRPAHLAATTLIPEQWNLWRVPLDALPSGTPLSAVRLISFADHGAGWIQARVVGGDSSTQTRRARDVVDYVRTTRGTHTGRGFSRGSTLPAVCLPHGMNFVTPVTNARTRRWLYRWHGDPNPRLEAVALSHQPSPWIGDRGSMQIMPYVHAPVLDPQRRALRFSHEEEITHPDYYRVRLDGGIELEMTATARTAAVRICLPCAGGITVDQAFDGRLHTSVTDTGVLLHGWAPGNVVRPSHPSPPRVFFVGEINGGGEVIPAFEDDGHVRSQAAHVPLPAGTHEVRLATSFISVEQAWHNLSLESEGRAFEDLRQAAHSAWAEPLGALELPGATEEQRETAYTSLYRLLCYPNVAHENTGSERVPRIAHAAVALPLEREHTDTVTGCRVLPGELYVNNGYWDTYRTSWPAYHLLMPGLAGKLLNGMLQLFRDGEWMGRWVAPGFIDCMVGTDSDVIFADAAVHGVDFDQDVAYLSALRNAMTPPAHTEVGRAGNRTARFRDWVDSSTPEALSWTVQNAIDDAAIGRWASRLADRADGEARSDLLAEAFYFINRSLRWRNLFDPDSGFLRQRRDDGMWEVAPANFNPREWGGGYTETNGWGMAFSPVHDAAWLANALGGPAALGRKLDDYFQDPEKAAVSQRGTYGHILHEMTEARAIGMGQFAVSNQPAHHVPFMYLHSDRPDRAAEVLTDAFDYLFNGGRIGQGWPGDEDNGEFSAWWLLVAMGLYPLDVGSGKFVVTPPQLASVRWTRRDGSVLSITREGDGKYIAGVEVNGHPLTAPVVDASTLHADVHVLVRVCSQPHSWGLGDRRLSMTSDEHEYQRDKAHSENLRSTVPGAVALVDDSADTETVLPPDTRLEVELDRPEVARVATLTGTGSVDVEIAVREDGAWSGAVKRRVVFRWPEETRVIGLPASPAGVHNVEAVSLRFPTGARLTQLEII</sequence>
<feature type="domain" description="Glycosyl hydrolase family 92" evidence="1">
    <location>
        <begin position="417"/>
        <end position="907"/>
    </location>
</feature>
<dbReference type="Gene3D" id="3.30.2080.10">
    <property type="entry name" value="GH92 mannosidase domain"/>
    <property type="match status" value="1"/>
</dbReference>
<keyword evidence="4" id="KW-1185">Reference proteome</keyword>
<reference evidence="4" key="1">
    <citation type="submission" date="2016-09" db="EMBL/GenBank/DDBJ databases">
        <authorList>
            <person name="Strepis N."/>
        </authorList>
    </citation>
    <scope>NUCLEOTIDE SEQUENCE [LARGE SCALE GENOMIC DNA]</scope>
</reference>
<dbReference type="Pfam" id="PF07971">
    <property type="entry name" value="Glyco_hydro_92"/>
    <property type="match status" value="1"/>
</dbReference>
<dbReference type="InterPro" id="IPR050883">
    <property type="entry name" value="PNGase"/>
</dbReference>
<dbReference type="Pfam" id="PF17678">
    <property type="entry name" value="Glyco_hydro_92N"/>
    <property type="match status" value="1"/>
</dbReference>
<dbReference type="InterPro" id="IPR008928">
    <property type="entry name" value="6-hairpin_glycosidase_sf"/>
</dbReference>
<evidence type="ECO:0008006" key="5">
    <source>
        <dbReference type="Google" id="ProtNLM"/>
    </source>
</evidence>
<dbReference type="InterPro" id="IPR041371">
    <property type="entry name" value="GH92_N"/>
</dbReference>
<evidence type="ECO:0000259" key="2">
    <source>
        <dbReference type="Pfam" id="PF17678"/>
    </source>
</evidence>
<dbReference type="GO" id="GO:0005975">
    <property type="term" value="P:carbohydrate metabolic process"/>
    <property type="evidence" value="ECO:0007669"/>
    <property type="project" value="InterPro"/>
</dbReference>
<dbReference type="STRING" id="1892869.ACGLYG10_0046"/>
<dbReference type="OrthoDB" id="9804511at2"/>
<dbReference type="GO" id="GO:0006516">
    <property type="term" value="P:glycoprotein catabolic process"/>
    <property type="evidence" value="ECO:0007669"/>
    <property type="project" value="TreeGrafter"/>
</dbReference>
<dbReference type="NCBIfam" id="TIGR01180">
    <property type="entry name" value="aman2_put"/>
    <property type="match status" value="1"/>
</dbReference>
<dbReference type="Gene3D" id="1.20.1610.10">
    <property type="entry name" value="alpha-1,2-mannosidases domains"/>
    <property type="match status" value="1"/>
</dbReference>
<dbReference type="Proteomes" id="UP000184291">
    <property type="component" value="Unassembled WGS sequence"/>
</dbReference>
<gene>
    <name evidence="3" type="ORF">ACGLYG10_0046</name>
</gene>
<accession>A0A1M4RVB0</accession>
<dbReference type="InterPro" id="IPR014718">
    <property type="entry name" value="GH-type_carb-bd"/>
</dbReference>
<dbReference type="EMBL" id="FQTT01000001">
    <property type="protein sequence ID" value="SHE23849.1"/>
    <property type="molecule type" value="Genomic_DNA"/>
</dbReference>
<proteinExistence type="predicted"/>
<dbReference type="InterPro" id="IPR012939">
    <property type="entry name" value="Glyco_hydro_92"/>
</dbReference>
<dbReference type="Gene3D" id="1.20.1050.60">
    <property type="entry name" value="alpha-1,2-mannosidase"/>
    <property type="match status" value="1"/>
</dbReference>
<dbReference type="PANTHER" id="PTHR12143">
    <property type="entry name" value="PEPTIDE N-GLYCANASE PNGASE -RELATED"/>
    <property type="match status" value="1"/>
</dbReference>
<dbReference type="PANTHER" id="PTHR12143:SF43">
    <property type="entry name" value="PUTATIVE-RELATED"/>
    <property type="match status" value="1"/>
</dbReference>
<dbReference type="GO" id="GO:0000224">
    <property type="term" value="F:peptide-N4-(N-acetyl-beta-glucosaminyl)asparagine amidase activity"/>
    <property type="evidence" value="ECO:0007669"/>
    <property type="project" value="TreeGrafter"/>
</dbReference>
<name>A0A1M4RVB0_9ACTO</name>
<organism evidence="3 4">
    <name type="scientific">Actinomyces glycerinitolerans</name>
    <dbReference type="NCBI Taxonomy" id="1892869"/>
    <lineage>
        <taxon>Bacteria</taxon>
        <taxon>Bacillati</taxon>
        <taxon>Actinomycetota</taxon>
        <taxon>Actinomycetes</taxon>
        <taxon>Actinomycetales</taxon>
        <taxon>Actinomycetaceae</taxon>
        <taxon>Actinomyces</taxon>
    </lineage>
</organism>
<evidence type="ECO:0000259" key="1">
    <source>
        <dbReference type="Pfam" id="PF07971"/>
    </source>
</evidence>